<feature type="signal peptide" evidence="9">
    <location>
        <begin position="1"/>
        <end position="20"/>
    </location>
</feature>
<evidence type="ECO:0000256" key="2">
    <source>
        <dbReference type="ARBA" id="ARBA00022670"/>
    </source>
</evidence>
<feature type="domain" description="PDZ" evidence="10">
    <location>
        <begin position="389"/>
        <end position="446"/>
    </location>
</feature>
<evidence type="ECO:0000256" key="7">
    <source>
        <dbReference type="PIRSR" id="PIRSR611782-1"/>
    </source>
</evidence>
<protein>
    <submittedName>
        <fullName evidence="11">Do family serine endopeptidase</fullName>
        <ecNumber evidence="11">3.4.21.107</ecNumber>
    </submittedName>
</protein>
<feature type="binding site" evidence="8">
    <location>
        <begin position="275"/>
        <end position="279"/>
    </location>
    <ligand>
        <name>substrate</name>
    </ligand>
</feature>
<evidence type="ECO:0000256" key="4">
    <source>
        <dbReference type="ARBA" id="ARBA00022737"/>
    </source>
</evidence>
<dbReference type="EC" id="3.4.21.107" evidence="11"/>
<evidence type="ECO:0000313" key="11">
    <source>
        <dbReference type="EMBL" id="WND01571.1"/>
    </source>
</evidence>
<dbReference type="Pfam" id="PF13365">
    <property type="entry name" value="Trypsin_2"/>
    <property type="match status" value="1"/>
</dbReference>
<keyword evidence="3 9" id="KW-0732">Signal</keyword>
<dbReference type="InterPro" id="IPR011782">
    <property type="entry name" value="Pept_S1C_Do"/>
</dbReference>
<dbReference type="Gene3D" id="2.30.42.10">
    <property type="match status" value="2"/>
</dbReference>
<keyword evidence="6" id="KW-0720">Serine protease</keyword>
<evidence type="ECO:0000259" key="10">
    <source>
        <dbReference type="PROSITE" id="PS50106"/>
    </source>
</evidence>
<dbReference type="EMBL" id="CP123872">
    <property type="protein sequence ID" value="WND01571.1"/>
    <property type="molecule type" value="Genomic_DNA"/>
</dbReference>
<dbReference type="RefSeq" id="WP_310797399.1">
    <property type="nucleotide sequence ID" value="NZ_CP123872.1"/>
</dbReference>
<dbReference type="InterPro" id="IPR036034">
    <property type="entry name" value="PDZ_sf"/>
</dbReference>
<organism evidence="11 12">
    <name type="scientific">Temperatibacter marinus</name>
    <dbReference type="NCBI Taxonomy" id="1456591"/>
    <lineage>
        <taxon>Bacteria</taxon>
        <taxon>Pseudomonadati</taxon>
        <taxon>Pseudomonadota</taxon>
        <taxon>Alphaproteobacteria</taxon>
        <taxon>Kordiimonadales</taxon>
        <taxon>Temperatibacteraceae</taxon>
        <taxon>Temperatibacter</taxon>
    </lineage>
</organism>
<dbReference type="PANTHER" id="PTHR22939">
    <property type="entry name" value="SERINE PROTEASE FAMILY S1C HTRA-RELATED"/>
    <property type="match status" value="1"/>
</dbReference>
<keyword evidence="5 11" id="KW-0378">Hydrolase</keyword>
<dbReference type="SUPFAM" id="SSF50494">
    <property type="entry name" value="Trypsin-like serine proteases"/>
    <property type="match status" value="1"/>
</dbReference>
<evidence type="ECO:0000256" key="1">
    <source>
        <dbReference type="ARBA" id="ARBA00010541"/>
    </source>
</evidence>
<dbReference type="SUPFAM" id="SSF50156">
    <property type="entry name" value="PDZ domain-like"/>
    <property type="match status" value="2"/>
</dbReference>
<keyword evidence="2" id="KW-0645">Protease</keyword>
<sequence length="488" mass="52922">MIKKITKTILAVAISVPLFAASTQAQIDNRVVPENRSQVQLSYAPLVNNTAPAVVNIYTKSVKRQRRSALFDDPIFKRFFGNNNSFGVPQERVQRSLGSGVIVRANGVIVTNHHVIKGADEITVVLNDRREFDAKLVLEDPRTDLAILQINAGSEELQSLELQDSDEVQVGDIVLAIGNPFGIGQTVTGGIVSATARTQQGINDLGFFIQTDAAVNPGNSGGALVGLDGKLMGINTAILSRTGASNGIGFAVPANMVNTVIRAALNEGQLARPWLGVQGKTLTNNLAAALGLDRPGGILVDDIYPGSPASKTDIQAGDVILAFDEKEVLDKGALDFRVATKKDGDISKLVIWREGRITYADVQLSMPPEDPPMNMQELDGRHPFQGATVLNLSPKTNEELQIDLFKRGVMVGKVRKNTPATYYGLLRAGDVIQTINGQQIDFVKNLLTALENPPREFVYDIVRRGNFLRCEVRVTTNNRLSGRGCYQR</sequence>
<dbReference type="PANTHER" id="PTHR22939:SF129">
    <property type="entry name" value="SERINE PROTEASE HTRA2, MITOCHONDRIAL"/>
    <property type="match status" value="1"/>
</dbReference>
<evidence type="ECO:0000313" key="12">
    <source>
        <dbReference type="Proteomes" id="UP001268683"/>
    </source>
</evidence>
<evidence type="ECO:0000256" key="9">
    <source>
        <dbReference type="SAM" id="SignalP"/>
    </source>
</evidence>
<feature type="binding site" evidence="8">
    <location>
        <position position="144"/>
    </location>
    <ligand>
        <name>substrate</name>
    </ligand>
</feature>
<dbReference type="SMART" id="SM00228">
    <property type="entry name" value="PDZ"/>
    <property type="match status" value="2"/>
</dbReference>
<feature type="active site" description="Charge relay system" evidence="7">
    <location>
        <position position="220"/>
    </location>
</feature>
<feature type="binding site" evidence="8">
    <location>
        <position position="114"/>
    </location>
    <ligand>
        <name>substrate</name>
    </ligand>
</feature>
<feature type="binding site" evidence="8">
    <location>
        <begin position="218"/>
        <end position="220"/>
    </location>
    <ligand>
        <name>substrate</name>
    </ligand>
</feature>
<dbReference type="InterPro" id="IPR009003">
    <property type="entry name" value="Peptidase_S1_PA"/>
</dbReference>
<proteinExistence type="inferred from homology"/>
<dbReference type="GO" id="GO:0004252">
    <property type="term" value="F:serine-type endopeptidase activity"/>
    <property type="evidence" value="ECO:0007669"/>
    <property type="project" value="InterPro"/>
</dbReference>
<keyword evidence="12" id="KW-1185">Reference proteome</keyword>
<dbReference type="Pfam" id="PF13180">
    <property type="entry name" value="PDZ_2"/>
    <property type="match status" value="1"/>
</dbReference>
<reference evidence="11" key="1">
    <citation type="submission" date="2023-04" db="EMBL/GenBank/DDBJ databases">
        <title>Complete genome sequence of Temperatibacter marinus.</title>
        <authorList>
            <person name="Rong J.-C."/>
            <person name="Yi M.-L."/>
            <person name="Zhao Q."/>
        </authorList>
    </citation>
    <scope>NUCLEOTIDE SEQUENCE</scope>
    <source>
        <strain evidence="11">NBRC 110045</strain>
    </source>
</reference>
<name>A0AA52EGC3_9PROT</name>
<dbReference type="KEGG" id="tmk:QGN29_08360"/>
<dbReference type="AlphaFoldDB" id="A0AA52EGC3"/>
<dbReference type="InterPro" id="IPR001940">
    <property type="entry name" value="Peptidase_S1C"/>
</dbReference>
<comment type="similarity">
    <text evidence="1">Belongs to the peptidase S1C family.</text>
</comment>
<accession>A0AA52EGC3</accession>
<dbReference type="InterPro" id="IPR001478">
    <property type="entry name" value="PDZ"/>
</dbReference>
<evidence type="ECO:0000256" key="8">
    <source>
        <dbReference type="PIRSR" id="PIRSR611782-2"/>
    </source>
</evidence>
<feature type="domain" description="PDZ" evidence="10">
    <location>
        <begin position="279"/>
        <end position="355"/>
    </location>
</feature>
<gene>
    <name evidence="11" type="ORF">QGN29_08360</name>
</gene>
<evidence type="ECO:0000256" key="3">
    <source>
        <dbReference type="ARBA" id="ARBA00022729"/>
    </source>
</evidence>
<keyword evidence="4" id="KW-0677">Repeat</keyword>
<dbReference type="Gene3D" id="2.40.10.120">
    <property type="match status" value="1"/>
</dbReference>
<dbReference type="PROSITE" id="PS50106">
    <property type="entry name" value="PDZ"/>
    <property type="match status" value="2"/>
</dbReference>
<feature type="active site" description="Charge relay system" evidence="7">
    <location>
        <position position="114"/>
    </location>
</feature>
<dbReference type="PRINTS" id="PR00834">
    <property type="entry name" value="PROTEASES2C"/>
</dbReference>
<dbReference type="NCBIfam" id="TIGR02037">
    <property type="entry name" value="degP_htrA_DO"/>
    <property type="match status" value="1"/>
</dbReference>
<dbReference type="Proteomes" id="UP001268683">
    <property type="component" value="Chromosome"/>
</dbReference>
<feature type="chain" id="PRO_5041235298" evidence="9">
    <location>
        <begin position="21"/>
        <end position="488"/>
    </location>
</feature>
<dbReference type="GO" id="GO:0006508">
    <property type="term" value="P:proteolysis"/>
    <property type="evidence" value="ECO:0007669"/>
    <property type="project" value="UniProtKB-KW"/>
</dbReference>
<feature type="active site" description="Charge relay system" evidence="7">
    <location>
        <position position="144"/>
    </location>
</feature>
<evidence type="ECO:0000256" key="6">
    <source>
        <dbReference type="ARBA" id="ARBA00022825"/>
    </source>
</evidence>
<evidence type="ECO:0000256" key="5">
    <source>
        <dbReference type="ARBA" id="ARBA00022801"/>
    </source>
</evidence>